<keyword evidence="2" id="KW-1185">Reference proteome</keyword>
<proteinExistence type="predicted"/>
<dbReference type="RefSeq" id="WP_070984121.1">
    <property type="nucleotide sequence ID" value="NZ_MKJU01000024.1"/>
</dbReference>
<protein>
    <recommendedName>
        <fullName evidence="3">DUF2190 domain-containing protein</fullName>
    </recommendedName>
</protein>
<dbReference type="AlphaFoldDB" id="A0A1S1MXI8"/>
<evidence type="ECO:0008006" key="3">
    <source>
        <dbReference type="Google" id="ProtNLM"/>
    </source>
</evidence>
<dbReference type="OrthoDB" id="6291660at2"/>
<dbReference type="Proteomes" id="UP000179786">
    <property type="component" value="Unassembled WGS sequence"/>
</dbReference>
<accession>A0A1S1MXI8</accession>
<reference evidence="1 2" key="1">
    <citation type="submission" date="2016-09" db="EMBL/GenBank/DDBJ databases">
        <title>Pseudoalteromonas amylolytica sp. nov., isolated from the surface seawater.</title>
        <authorList>
            <person name="Wu Y.-H."/>
            <person name="Cheng H."/>
            <person name="Jin X.-B."/>
            <person name="Wang C.-S."/>
            <person name="Xu X.-W."/>
        </authorList>
    </citation>
    <scope>NUCLEOTIDE SEQUENCE [LARGE SCALE GENOMIC DNA]</scope>
    <source>
        <strain evidence="1 2">JW1</strain>
    </source>
</reference>
<sequence>MAIPGLIRNFTATGEIKPNRVVAVDVGDFMASQATGVASNALGVTEQGTDKHLRVDVVMGQIAPVEFGGDFNGGEWAVPDTQGRVVPFDAVTFAEDEVINIVGKVLEAGDTGTIGDIHVTPFLIVK</sequence>
<evidence type="ECO:0000313" key="1">
    <source>
        <dbReference type="EMBL" id="OHU91755.1"/>
    </source>
</evidence>
<evidence type="ECO:0000313" key="2">
    <source>
        <dbReference type="Proteomes" id="UP000179786"/>
    </source>
</evidence>
<dbReference type="STRING" id="1859457.BET10_08120"/>
<name>A0A1S1MXI8_9GAMM</name>
<gene>
    <name evidence="1" type="ORF">BET10_08120</name>
</gene>
<organism evidence="1 2">
    <name type="scientific">Pseudoalteromonas amylolytica</name>
    <dbReference type="NCBI Taxonomy" id="1859457"/>
    <lineage>
        <taxon>Bacteria</taxon>
        <taxon>Pseudomonadati</taxon>
        <taxon>Pseudomonadota</taxon>
        <taxon>Gammaproteobacteria</taxon>
        <taxon>Alteromonadales</taxon>
        <taxon>Pseudoalteromonadaceae</taxon>
        <taxon>Pseudoalteromonas</taxon>
    </lineage>
</organism>
<dbReference type="EMBL" id="MKJU01000024">
    <property type="protein sequence ID" value="OHU91755.1"/>
    <property type="molecule type" value="Genomic_DNA"/>
</dbReference>
<comment type="caution">
    <text evidence="1">The sequence shown here is derived from an EMBL/GenBank/DDBJ whole genome shotgun (WGS) entry which is preliminary data.</text>
</comment>